<evidence type="ECO:0000256" key="1">
    <source>
        <dbReference type="SAM" id="SignalP"/>
    </source>
</evidence>
<organism evidence="2 3">
    <name type="scientific">Rhizopus oryzae</name>
    <name type="common">Mucormycosis agent</name>
    <name type="synonym">Rhizopus arrhizus var. delemar</name>
    <dbReference type="NCBI Taxonomy" id="64495"/>
    <lineage>
        <taxon>Eukaryota</taxon>
        <taxon>Fungi</taxon>
        <taxon>Fungi incertae sedis</taxon>
        <taxon>Mucoromycota</taxon>
        <taxon>Mucoromycotina</taxon>
        <taxon>Mucoromycetes</taxon>
        <taxon>Mucorales</taxon>
        <taxon>Mucorineae</taxon>
        <taxon>Rhizopodaceae</taxon>
        <taxon>Rhizopus</taxon>
    </lineage>
</organism>
<comment type="caution">
    <text evidence="2">The sequence shown here is derived from an EMBL/GenBank/DDBJ whole genome shotgun (WGS) entry which is preliminary data.</text>
</comment>
<evidence type="ECO:0000313" key="2">
    <source>
        <dbReference type="EMBL" id="KAG1540792.1"/>
    </source>
</evidence>
<evidence type="ECO:0008006" key="4">
    <source>
        <dbReference type="Google" id="ProtNLM"/>
    </source>
</evidence>
<feature type="chain" id="PRO_5040337851" description="Transmembrane protein" evidence="1">
    <location>
        <begin position="20"/>
        <end position="67"/>
    </location>
</feature>
<dbReference type="EMBL" id="JAANIT010001345">
    <property type="protein sequence ID" value="KAG1540792.1"/>
    <property type="molecule type" value="Genomic_DNA"/>
</dbReference>
<proteinExistence type="predicted"/>
<sequence>MHSVLVIFGLLSVFMLVSSLPLGPSILEKRQLPPLDFNDFFNGLPIIGPTIAPPPPPPPPPPNGVVV</sequence>
<keyword evidence="1" id="KW-0732">Signal</keyword>
<evidence type="ECO:0000313" key="3">
    <source>
        <dbReference type="Proteomes" id="UP000717996"/>
    </source>
</evidence>
<reference evidence="2" key="1">
    <citation type="journal article" date="2020" name="Microb. Genom.">
        <title>Genetic diversity of clinical and environmental Mucorales isolates obtained from an investigation of mucormycosis cases among solid organ transplant recipients.</title>
        <authorList>
            <person name="Nguyen M.H."/>
            <person name="Kaul D."/>
            <person name="Muto C."/>
            <person name="Cheng S.J."/>
            <person name="Richter R.A."/>
            <person name="Bruno V.M."/>
            <person name="Liu G."/>
            <person name="Beyhan S."/>
            <person name="Sundermann A.J."/>
            <person name="Mounaud S."/>
            <person name="Pasculle A.W."/>
            <person name="Nierman W.C."/>
            <person name="Driscoll E."/>
            <person name="Cumbie R."/>
            <person name="Clancy C.J."/>
            <person name="Dupont C.L."/>
        </authorList>
    </citation>
    <scope>NUCLEOTIDE SEQUENCE</scope>
    <source>
        <strain evidence="2">GL16</strain>
    </source>
</reference>
<accession>A0A9P6Y6Q4</accession>
<gene>
    <name evidence="2" type="ORF">G6F51_008305</name>
</gene>
<protein>
    <recommendedName>
        <fullName evidence="4">Transmembrane protein</fullName>
    </recommendedName>
</protein>
<name>A0A9P6Y6Q4_RHIOR</name>
<feature type="signal peptide" evidence="1">
    <location>
        <begin position="1"/>
        <end position="19"/>
    </location>
</feature>
<dbReference type="Proteomes" id="UP000717996">
    <property type="component" value="Unassembled WGS sequence"/>
</dbReference>
<dbReference type="AlphaFoldDB" id="A0A9P6Y6Q4"/>